<dbReference type="EMBL" id="BCSZ01000045">
    <property type="protein sequence ID" value="GAT04466.1"/>
    <property type="molecule type" value="Genomic_DNA"/>
</dbReference>
<reference evidence="1 2" key="1">
    <citation type="journal article" date="2016" name="Genome Announc.">
        <title>Draft Genome Sequences of Five Rapidly Growing Mycobacterium Species, M. thermoresistibile, M. fortuitum subsp. acetamidolyticum, M. canariasense, M. brisbanense, and M. novocastrense.</title>
        <authorList>
            <person name="Katahira K."/>
            <person name="Ogura Y."/>
            <person name="Gotoh Y."/>
            <person name="Hayashi T."/>
        </authorList>
    </citation>
    <scope>NUCLEOTIDE SEQUENCE [LARGE SCALE GENOMIC DNA]</scope>
    <source>
        <strain evidence="1 2">JCM6368</strain>
    </source>
</reference>
<comment type="caution">
    <text evidence="1">The sequence shown here is derived from an EMBL/GenBank/DDBJ whole genome shotgun (WGS) entry which is preliminary data.</text>
</comment>
<evidence type="ECO:0000313" key="2">
    <source>
        <dbReference type="Proteomes" id="UP000069705"/>
    </source>
</evidence>
<accession>A0A117IFL2</accession>
<organism evidence="1 2">
    <name type="scientific">Mycolicibacterium fortuitum subsp. acetamidolyticum</name>
    <dbReference type="NCBI Taxonomy" id="144550"/>
    <lineage>
        <taxon>Bacteria</taxon>
        <taxon>Bacillati</taxon>
        <taxon>Actinomycetota</taxon>
        <taxon>Actinomycetes</taxon>
        <taxon>Mycobacteriales</taxon>
        <taxon>Mycobacteriaceae</taxon>
        <taxon>Mycolicibacterium</taxon>
    </lineage>
</organism>
<evidence type="ECO:0000313" key="1">
    <source>
        <dbReference type="EMBL" id="GAT04466.1"/>
    </source>
</evidence>
<dbReference type="Proteomes" id="UP000069705">
    <property type="component" value="Unassembled WGS sequence"/>
</dbReference>
<dbReference type="AlphaFoldDB" id="A0A117IFL2"/>
<gene>
    <name evidence="1" type="ORF">RMCFA_4577</name>
</gene>
<protein>
    <submittedName>
        <fullName evidence="1">GpW</fullName>
    </submittedName>
</protein>
<dbReference type="RefSeq" id="WP_165613867.1">
    <property type="nucleotide sequence ID" value="NZ_BCSZ01000045.1"/>
</dbReference>
<proteinExistence type="predicted"/>
<name>A0A117IFL2_MYCFO</name>
<reference evidence="2" key="2">
    <citation type="submission" date="2016-02" db="EMBL/GenBank/DDBJ databases">
        <title>Draft genome sequence of five rapidly growing Mycobacterium species.</title>
        <authorList>
            <person name="Katahira K."/>
            <person name="Gotou Y."/>
            <person name="Iida K."/>
            <person name="Ogura Y."/>
            <person name="Hayashi T."/>
        </authorList>
    </citation>
    <scope>NUCLEOTIDE SEQUENCE [LARGE SCALE GENOMIC DNA]</scope>
    <source>
        <strain evidence="2">JCM6368</strain>
    </source>
</reference>
<sequence length="58" mass="6374">MSTYTTEIVQMTGKVAITYGDHLIKTIEVDISDLAGEHGDIMEVIEAEALRVHLTADK</sequence>